<reference evidence="7" key="1">
    <citation type="journal article" date="2012" name="Science">
        <title>The Paleozoic origin of enzymatic lignin decomposition reconstructed from 31 fungal genomes.</title>
        <authorList>
            <person name="Floudas D."/>
            <person name="Binder M."/>
            <person name="Riley R."/>
            <person name="Barry K."/>
            <person name="Blanchette R.A."/>
            <person name="Henrissat B."/>
            <person name="Martinez A.T."/>
            <person name="Otillar R."/>
            <person name="Spatafora J.W."/>
            <person name="Yadav J.S."/>
            <person name="Aerts A."/>
            <person name="Benoit I."/>
            <person name="Boyd A."/>
            <person name="Carlson A."/>
            <person name="Copeland A."/>
            <person name="Coutinho P.M."/>
            <person name="de Vries R.P."/>
            <person name="Ferreira P."/>
            <person name="Findley K."/>
            <person name="Foster B."/>
            <person name="Gaskell J."/>
            <person name="Glotzer D."/>
            <person name="Gorecki P."/>
            <person name="Heitman J."/>
            <person name="Hesse C."/>
            <person name="Hori C."/>
            <person name="Igarashi K."/>
            <person name="Jurgens J.A."/>
            <person name="Kallen N."/>
            <person name="Kersten P."/>
            <person name="Kohler A."/>
            <person name="Kuees U."/>
            <person name="Kumar T.K.A."/>
            <person name="Kuo A."/>
            <person name="LaButti K."/>
            <person name="Larrondo L.F."/>
            <person name="Lindquist E."/>
            <person name="Ling A."/>
            <person name="Lombard V."/>
            <person name="Lucas S."/>
            <person name="Lundell T."/>
            <person name="Martin R."/>
            <person name="McLaughlin D.J."/>
            <person name="Morgenstern I."/>
            <person name="Morin E."/>
            <person name="Murat C."/>
            <person name="Nagy L.G."/>
            <person name="Nolan M."/>
            <person name="Ohm R.A."/>
            <person name="Patyshakuliyeva A."/>
            <person name="Rokas A."/>
            <person name="Ruiz-Duenas F.J."/>
            <person name="Sabat G."/>
            <person name="Salamov A."/>
            <person name="Samejima M."/>
            <person name="Schmutz J."/>
            <person name="Slot J.C."/>
            <person name="St John F."/>
            <person name="Stenlid J."/>
            <person name="Sun H."/>
            <person name="Sun S."/>
            <person name="Syed K."/>
            <person name="Tsang A."/>
            <person name="Wiebenga A."/>
            <person name="Young D."/>
            <person name="Pisabarro A."/>
            <person name="Eastwood D.C."/>
            <person name="Martin F."/>
            <person name="Cullen D."/>
            <person name="Grigoriev I.V."/>
            <person name="Hibbett D.S."/>
        </authorList>
    </citation>
    <scope>NUCLEOTIDE SEQUENCE [LARGE SCALE GENOMIC DNA]</scope>
    <source>
        <strain evidence="7">FP-91666</strain>
    </source>
</reference>
<keyword evidence="2 5" id="KW-0812">Transmembrane</keyword>
<keyword evidence="5" id="KW-0489">Methyltransferase</keyword>
<dbReference type="KEGG" id="shs:STEHIDRAFT_106268"/>
<feature type="transmembrane region" description="Helical" evidence="5">
    <location>
        <begin position="40"/>
        <end position="70"/>
    </location>
</feature>
<keyword evidence="5" id="KW-0949">S-adenosyl-L-methionine</keyword>
<dbReference type="Proteomes" id="UP000053927">
    <property type="component" value="Unassembled WGS sequence"/>
</dbReference>
<name>R7RYJ7_STEHR</name>
<accession>R7RYJ7</accession>
<evidence type="ECO:0000313" key="6">
    <source>
        <dbReference type="EMBL" id="EIM79407.1"/>
    </source>
</evidence>
<proteinExistence type="inferred from homology"/>
<dbReference type="PANTHER" id="PTHR12714:SF9">
    <property type="entry name" value="PROTEIN-S-ISOPRENYLCYSTEINE O-METHYLTRANSFERASE"/>
    <property type="match status" value="1"/>
</dbReference>
<dbReference type="EMBL" id="JH687405">
    <property type="protein sequence ID" value="EIM79407.1"/>
    <property type="molecule type" value="Genomic_DNA"/>
</dbReference>
<evidence type="ECO:0000256" key="5">
    <source>
        <dbReference type="RuleBase" id="RU362022"/>
    </source>
</evidence>
<evidence type="ECO:0000313" key="7">
    <source>
        <dbReference type="Proteomes" id="UP000053927"/>
    </source>
</evidence>
<dbReference type="PANTHER" id="PTHR12714">
    <property type="entry name" value="PROTEIN-S ISOPRENYLCYSTEINE O-METHYLTRANSFERASE"/>
    <property type="match status" value="1"/>
</dbReference>
<dbReference type="RefSeq" id="XP_007311537.1">
    <property type="nucleotide sequence ID" value="XM_007311475.1"/>
</dbReference>
<evidence type="ECO:0000256" key="3">
    <source>
        <dbReference type="ARBA" id="ARBA00022989"/>
    </source>
</evidence>
<sequence>MSVARASLVLAQAICAQIVTTPPKNNANSTTGKYHTQEWWIFRIAPFIFALQQPFIWTCALLEVLSLLPLYSSSLSLPSPLQSLFPATPSVNHRVTPLFILGTAAILLGSYIRNTCFSTLGKLFTFTLTIQKDHFLVTTGPYSVVRHPAYTGSLLLVFGMPIAHVTAGSALVELGIVKNIADGGWGGLAVAAVWAAWWAWGVGCATRRCIAEDEEMRKMFGKEWEEYAKKVRWWFIPGVF</sequence>
<organism evidence="6 7">
    <name type="scientific">Stereum hirsutum (strain FP-91666)</name>
    <name type="common">White-rot fungus</name>
    <dbReference type="NCBI Taxonomy" id="721885"/>
    <lineage>
        <taxon>Eukaryota</taxon>
        <taxon>Fungi</taxon>
        <taxon>Dikarya</taxon>
        <taxon>Basidiomycota</taxon>
        <taxon>Agaricomycotina</taxon>
        <taxon>Agaricomycetes</taxon>
        <taxon>Russulales</taxon>
        <taxon>Stereaceae</taxon>
        <taxon>Stereum</taxon>
    </lineage>
</organism>
<comment type="similarity">
    <text evidence="5">Belongs to the class VI-like SAM-binding methyltransferase superfamily. Isoprenylcysteine carboxyl methyltransferase family.</text>
</comment>
<evidence type="ECO:0000256" key="4">
    <source>
        <dbReference type="ARBA" id="ARBA00023136"/>
    </source>
</evidence>
<keyword evidence="4 5" id="KW-0472">Membrane</keyword>
<dbReference type="GO" id="GO:0032259">
    <property type="term" value="P:methylation"/>
    <property type="evidence" value="ECO:0007669"/>
    <property type="project" value="UniProtKB-KW"/>
</dbReference>
<evidence type="ECO:0000256" key="2">
    <source>
        <dbReference type="ARBA" id="ARBA00022692"/>
    </source>
</evidence>
<feature type="transmembrane region" description="Helical" evidence="5">
    <location>
        <begin position="184"/>
        <end position="200"/>
    </location>
</feature>
<comment type="subcellular location">
    <subcellularLocation>
        <location evidence="5">Endoplasmic reticulum membrane</location>
        <topology evidence="5">Multi-pass membrane protein</topology>
    </subcellularLocation>
    <subcellularLocation>
        <location evidence="1">Membrane</location>
        <topology evidence="1">Multi-pass membrane protein</topology>
    </subcellularLocation>
</comment>
<dbReference type="GO" id="GO:0005789">
    <property type="term" value="C:endoplasmic reticulum membrane"/>
    <property type="evidence" value="ECO:0007669"/>
    <property type="project" value="UniProtKB-SubCell"/>
</dbReference>
<dbReference type="OrthoDB" id="422086at2759"/>
<keyword evidence="7" id="KW-1185">Reference proteome</keyword>
<gene>
    <name evidence="6" type="ORF">STEHIDRAFT_106268</name>
</gene>
<dbReference type="InterPro" id="IPR007269">
    <property type="entry name" value="ICMT_MeTrfase"/>
</dbReference>
<dbReference type="GO" id="GO:0004671">
    <property type="term" value="F:protein C-terminal S-isoprenylcysteine carboxyl O-methyltransferase activity"/>
    <property type="evidence" value="ECO:0007669"/>
    <property type="project" value="UniProtKB-EC"/>
</dbReference>
<dbReference type="AlphaFoldDB" id="R7RYJ7"/>
<keyword evidence="3 5" id="KW-1133">Transmembrane helix</keyword>
<dbReference type="GeneID" id="18794797"/>
<keyword evidence="5" id="KW-0256">Endoplasmic reticulum</keyword>
<keyword evidence="5" id="KW-0808">Transferase</keyword>
<dbReference type="eggNOG" id="ENOG502SNG8">
    <property type="taxonomic scope" value="Eukaryota"/>
</dbReference>
<dbReference type="EC" id="2.1.1.100" evidence="5"/>
<dbReference type="Pfam" id="PF04140">
    <property type="entry name" value="ICMT"/>
    <property type="match status" value="1"/>
</dbReference>
<dbReference type="OMA" id="PSKGRYH"/>
<feature type="transmembrane region" description="Helical" evidence="5">
    <location>
        <begin position="91"/>
        <end position="112"/>
    </location>
</feature>
<protein>
    <recommendedName>
        <fullName evidence="5">Protein-S-isoprenylcysteine O-methyltransferase</fullName>
        <ecNumber evidence="5">2.1.1.100</ecNumber>
    </recommendedName>
</protein>
<evidence type="ECO:0000256" key="1">
    <source>
        <dbReference type="ARBA" id="ARBA00004141"/>
    </source>
</evidence>
<comment type="catalytic activity">
    <reaction evidence="5">
        <text>[protein]-C-terminal S-[(2E,6E)-farnesyl]-L-cysteine + S-adenosyl-L-methionine = [protein]-C-terminal S-[(2E,6E)-farnesyl]-L-cysteine methyl ester + S-adenosyl-L-homocysteine</text>
        <dbReference type="Rhea" id="RHEA:21672"/>
        <dbReference type="Rhea" id="RHEA-COMP:12125"/>
        <dbReference type="Rhea" id="RHEA-COMP:12126"/>
        <dbReference type="ChEBI" id="CHEBI:57856"/>
        <dbReference type="ChEBI" id="CHEBI:59789"/>
        <dbReference type="ChEBI" id="CHEBI:90510"/>
        <dbReference type="ChEBI" id="CHEBI:90511"/>
        <dbReference type="EC" id="2.1.1.100"/>
    </reaction>
</comment>
<feature type="transmembrane region" description="Helical" evidence="5">
    <location>
        <begin position="149"/>
        <end position="172"/>
    </location>
</feature>
<dbReference type="Gene3D" id="1.20.120.1630">
    <property type="match status" value="1"/>
</dbReference>